<keyword evidence="1" id="KW-0812">Transmembrane</keyword>
<evidence type="ECO:0008006" key="4">
    <source>
        <dbReference type="Google" id="ProtNLM"/>
    </source>
</evidence>
<dbReference type="STRING" id="671143.DAMO_0014"/>
<evidence type="ECO:0000256" key="1">
    <source>
        <dbReference type="SAM" id="Phobius"/>
    </source>
</evidence>
<dbReference type="InterPro" id="IPR052928">
    <property type="entry name" value="Desiccation-related_membrane"/>
</dbReference>
<keyword evidence="1" id="KW-1133">Transmembrane helix</keyword>
<name>D5MHK9_METO1</name>
<protein>
    <recommendedName>
        <fullName evidence="4">YtxH domain-containing protein</fullName>
    </recommendedName>
</protein>
<dbReference type="PANTHER" id="PTHR35792">
    <property type="entry name" value="GENERAL STRESS PROTEIN"/>
    <property type="match status" value="1"/>
</dbReference>
<evidence type="ECO:0000313" key="2">
    <source>
        <dbReference type="EMBL" id="CBE67142.1"/>
    </source>
</evidence>
<proteinExistence type="predicted"/>
<dbReference type="AlphaFoldDB" id="D5MHK9"/>
<accession>D5MHK9</accession>
<reference evidence="2 3" key="1">
    <citation type="journal article" date="2010" name="Nature">
        <title>Nitrite-driven anaerobic methane oxidation by oxygenic bacteria.</title>
        <authorList>
            <person name="Ettwig K.F."/>
            <person name="Butler M.K."/>
            <person name="Le Paslier D."/>
            <person name="Pelletier E."/>
            <person name="Mangenot S."/>
            <person name="Kuypers M.M.M."/>
            <person name="Schreiber F."/>
            <person name="Dutilh B.E."/>
            <person name="Zedelius J."/>
            <person name="de Beer D."/>
            <person name="Gloerich J."/>
            <person name="Wessels H.J.C.T."/>
            <person name="van Allen T."/>
            <person name="Luesken F."/>
            <person name="Wu M."/>
            <person name="van de Pas-Schoonen K.T."/>
            <person name="Op den Camp H.J.M."/>
            <person name="Janssen-Megens E.M."/>
            <person name="Francoijs K-J."/>
            <person name="Stunnenberg H."/>
            <person name="Weissenbach J."/>
            <person name="Jetten M.S.M."/>
            <person name="Strous M."/>
        </authorList>
    </citation>
    <scope>NUCLEOTIDE SEQUENCE [LARGE SCALE GENOMIC DNA]</scope>
</reference>
<keyword evidence="1" id="KW-0472">Membrane</keyword>
<evidence type="ECO:0000313" key="3">
    <source>
        <dbReference type="Proteomes" id="UP000006898"/>
    </source>
</evidence>
<gene>
    <name evidence="2" type="ORF">DAMO_0014</name>
</gene>
<dbReference type="EMBL" id="FP565575">
    <property type="protein sequence ID" value="CBE67142.1"/>
    <property type="molecule type" value="Genomic_DNA"/>
</dbReference>
<dbReference type="Proteomes" id="UP000006898">
    <property type="component" value="Chromosome"/>
</dbReference>
<feature type="transmembrane region" description="Helical" evidence="1">
    <location>
        <begin position="12"/>
        <end position="34"/>
    </location>
</feature>
<organism evidence="2 3">
    <name type="scientific">Methylomirabilis oxygeniifera</name>
    <dbReference type="NCBI Taxonomy" id="671143"/>
    <lineage>
        <taxon>Bacteria</taxon>
        <taxon>Candidatus Methylomirabilota</taxon>
        <taxon>Candidatus Methylomirabilia</taxon>
        <taxon>Candidatus Methylomirabilales</taxon>
        <taxon>Candidatus Methylomirabilaceae</taxon>
        <taxon>Candidatus Methylomirabilis</taxon>
    </lineage>
</organism>
<dbReference type="InterPro" id="IPR024623">
    <property type="entry name" value="YtxH"/>
</dbReference>
<dbReference type="Pfam" id="PF12732">
    <property type="entry name" value="YtxH"/>
    <property type="match status" value="1"/>
</dbReference>
<dbReference type="PANTHER" id="PTHR35792:SF2">
    <property type="entry name" value="GENERAL STRESS PROTEIN"/>
    <property type="match status" value="1"/>
</dbReference>
<dbReference type="HOGENOM" id="CLU_105320_5_1_0"/>
<sequence length="106" mass="11573">MTDMSEERGCAPASVALAFIVGGVLGASLALLFAPEGGRQTRTRLRDLATDVKDRSTDLVDDVRDRVEDVFGVGKEVFEEKKAILTAAYQAGKEAMDRERGKLQER</sequence>
<dbReference type="KEGG" id="mox:DAMO_0014"/>
<dbReference type="eggNOG" id="COG4980">
    <property type="taxonomic scope" value="Bacteria"/>
</dbReference>